<evidence type="ECO:0000256" key="1">
    <source>
        <dbReference type="SAM" id="SignalP"/>
    </source>
</evidence>
<dbReference type="EMBL" id="JAXOJX010000118">
    <property type="protein sequence ID" value="MDZ5461483.1"/>
    <property type="molecule type" value="Genomic_DNA"/>
</dbReference>
<organism evidence="2 3">
    <name type="scientific">Azohydromonas lata</name>
    <dbReference type="NCBI Taxonomy" id="45677"/>
    <lineage>
        <taxon>Bacteria</taxon>
        <taxon>Pseudomonadati</taxon>
        <taxon>Pseudomonadota</taxon>
        <taxon>Betaproteobacteria</taxon>
        <taxon>Burkholderiales</taxon>
        <taxon>Sphaerotilaceae</taxon>
        <taxon>Azohydromonas</taxon>
    </lineage>
</organism>
<sequence length="144" mass="14119">MKALPSLIAALALALGGAAFAHDDATLDKMKAANGGQLRAAGAQHYELVVAPPGSKGEALPVAVYVTDHAGAKVPVAGASGNVTVLSGGQKATIALQPAGDNLLKGSGAYVPGHDLKAIVSVTLPGQPAGQARFEPFGGGGHSH</sequence>
<protein>
    <submittedName>
        <fullName evidence="2">Uncharacterized protein</fullName>
    </submittedName>
</protein>
<dbReference type="Proteomes" id="UP001293718">
    <property type="component" value="Unassembled WGS sequence"/>
</dbReference>
<dbReference type="RefSeq" id="WP_066334997.1">
    <property type="nucleotide sequence ID" value="NZ_JAXOJX010000118.1"/>
</dbReference>
<accession>A0ABU5IRG0</accession>
<feature type="signal peptide" evidence="1">
    <location>
        <begin position="1"/>
        <end position="21"/>
    </location>
</feature>
<evidence type="ECO:0000313" key="2">
    <source>
        <dbReference type="EMBL" id="MDZ5461483.1"/>
    </source>
</evidence>
<evidence type="ECO:0000313" key="3">
    <source>
        <dbReference type="Proteomes" id="UP001293718"/>
    </source>
</evidence>
<proteinExistence type="predicted"/>
<keyword evidence="1" id="KW-0732">Signal</keyword>
<comment type="caution">
    <text evidence="2">The sequence shown here is derived from an EMBL/GenBank/DDBJ whole genome shotgun (WGS) entry which is preliminary data.</text>
</comment>
<feature type="chain" id="PRO_5045295200" evidence="1">
    <location>
        <begin position="22"/>
        <end position="144"/>
    </location>
</feature>
<name>A0ABU5IRG0_9BURK</name>
<reference evidence="2 3" key="1">
    <citation type="submission" date="2023-11" db="EMBL/GenBank/DDBJ databases">
        <title>Draft genome of Azohydromonas lata strain H1 (DSM1123), a polyhydroxyalkanoate producer.</title>
        <authorList>
            <person name="Traversa D."/>
            <person name="D'Addabbo P."/>
            <person name="Pazzani C."/>
            <person name="Manzari C."/>
            <person name="Chiara M."/>
            <person name="Scrascia M."/>
        </authorList>
    </citation>
    <scope>NUCLEOTIDE SEQUENCE [LARGE SCALE GENOMIC DNA]</scope>
    <source>
        <strain evidence="2 3">H1</strain>
    </source>
</reference>
<keyword evidence="3" id="KW-1185">Reference proteome</keyword>
<gene>
    <name evidence="2" type="ORF">SM757_33390</name>
</gene>